<dbReference type="GO" id="GO:0003743">
    <property type="term" value="F:translation initiation factor activity"/>
    <property type="evidence" value="ECO:0007669"/>
    <property type="project" value="UniProtKB-KW"/>
</dbReference>
<dbReference type="CDD" id="cd18046">
    <property type="entry name" value="DEADc_EIF4AII_EIF4AI_DDX2"/>
    <property type="match status" value="1"/>
</dbReference>
<comment type="catalytic activity">
    <reaction evidence="10">
        <text>ATP + H2O = ADP + phosphate + H(+)</text>
        <dbReference type="Rhea" id="RHEA:13065"/>
        <dbReference type="ChEBI" id="CHEBI:15377"/>
        <dbReference type="ChEBI" id="CHEBI:15378"/>
        <dbReference type="ChEBI" id="CHEBI:30616"/>
        <dbReference type="ChEBI" id="CHEBI:43474"/>
        <dbReference type="ChEBI" id="CHEBI:456216"/>
        <dbReference type="EC" id="3.6.4.13"/>
    </reaction>
</comment>
<evidence type="ECO:0000256" key="1">
    <source>
        <dbReference type="ARBA" id="ARBA00012552"/>
    </source>
</evidence>
<reference evidence="18" key="1">
    <citation type="journal article" date="2023" name="Commun. Biol.">
        <title>Genome analysis of Parmales, the sister group of diatoms, reveals the evolutionary specialization of diatoms from phago-mixotrophs to photoautotrophs.</title>
        <authorList>
            <person name="Ban H."/>
            <person name="Sato S."/>
            <person name="Yoshikawa S."/>
            <person name="Yamada K."/>
            <person name="Nakamura Y."/>
            <person name="Ichinomiya M."/>
            <person name="Sato N."/>
            <person name="Blanc-Mathieu R."/>
            <person name="Endo H."/>
            <person name="Kuwata A."/>
            <person name="Ogata H."/>
        </authorList>
    </citation>
    <scope>NUCLEOTIDE SEQUENCE [LARGE SCALE GENOMIC DNA]</scope>
</reference>
<dbReference type="GO" id="GO:0003724">
    <property type="term" value="F:RNA helicase activity"/>
    <property type="evidence" value="ECO:0007669"/>
    <property type="project" value="UniProtKB-EC"/>
</dbReference>
<dbReference type="CDD" id="cd18787">
    <property type="entry name" value="SF2_C_DEAD"/>
    <property type="match status" value="1"/>
</dbReference>
<dbReference type="Pfam" id="PF00271">
    <property type="entry name" value="Helicase_C"/>
    <property type="match status" value="1"/>
</dbReference>
<dbReference type="FunFam" id="3.40.50.300:FF:000089">
    <property type="entry name" value="Eukaryotic initiation factor 4A-II"/>
    <property type="match status" value="1"/>
</dbReference>
<evidence type="ECO:0000259" key="15">
    <source>
        <dbReference type="PROSITE" id="PS51194"/>
    </source>
</evidence>
<feature type="domain" description="Helicase ATP-binding" evidence="14">
    <location>
        <begin position="76"/>
        <end position="246"/>
    </location>
</feature>
<dbReference type="Pfam" id="PF00270">
    <property type="entry name" value="DEAD"/>
    <property type="match status" value="1"/>
</dbReference>
<name>A0A9W7L3W3_9STRA</name>
<dbReference type="PROSITE" id="PS51195">
    <property type="entry name" value="Q_MOTIF"/>
    <property type="match status" value="1"/>
</dbReference>
<evidence type="ECO:0000259" key="14">
    <source>
        <dbReference type="PROSITE" id="PS51192"/>
    </source>
</evidence>
<dbReference type="EC" id="3.6.4.13" evidence="1"/>
<dbReference type="InterPro" id="IPR000629">
    <property type="entry name" value="RNA-helicase_DEAD-box_CS"/>
</dbReference>
<sequence length="418" mass="46972">MSEIVNNAPPADAGAPGGGAPPSTEAGLGGVSDADIQTNWDEAIETFDAMGLPEDLLRGIYAYGFEKPSAIQQRAVKPSMLGRDLIAQAQSGTGKTATFAIGTLAKLDVSLKECQSLILAPTRELAQQIQKVVIALGDYMSITVHACVGGTAVRDDIRTLQSGVHVVVGTPGRVYDMINRRALRLDSIRQFFLDEADEMLSRGFKDQIYDIFKFLPESVQVCLFSATMPLDVLEVTQRFMRDPVRILVKKDELTLEGIKQFYIAVEREEWKLDTLCDLYETLTITQAIIYCNTRRKVDWLQEHMQQRDFTVSCMHGDMDQRERDIIMREFRSGSSRVLITTDLLARGIDVQQVSLVINFDLPTNRENYIHRIGRSGRFGRKGVAINFLTEGDVRYLRDIEQFYNTQIEEMPMNVADLI</sequence>
<dbReference type="InterPro" id="IPR027417">
    <property type="entry name" value="P-loop_NTPase"/>
</dbReference>
<keyword evidence="18" id="KW-1185">Reference proteome</keyword>
<dbReference type="OrthoDB" id="10265785at2759"/>
<dbReference type="SMART" id="SM00487">
    <property type="entry name" value="DEXDc"/>
    <property type="match status" value="1"/>
</dbReference>
<comment type="similarity">
    <text evidence="9">Belongs to the DEAD box helicase family. eIF4A subfamily.</text>
</comment>
<feature type="short sequence motif" description="Q motif" evidence="11">
    <location>
        <begin position="45"/>
        <end position="73"/>
    </location>
</feature>
<keyword evidence="6 12" id="KW-0067">ATP-binding</keyword>
<evidence type="ECO:0000256" key="12">
    <source>
        <dbReference type="RuleBase" id="RU000492"/>
    </source>
</evidence>
<dbReference type="GO" id="GO:0005524">
    <property type="term" value="F:ATP binding"/>
    <property type="evidence" value="ECO:0007669"/>
    <property type="project" value="UniProtKB-KW"/>
</dbReference>
<dbReference type="PROSITE" id="PS51194">
    <property type="entry name" value="HELICASE_CTER"/>
    <property type="match status" value="1"/>
</dbReference>
<comment type="caution">
    <text evidence="17">The sequence shown here is derived from an EMBL/GenBank/DDBJ whole genome shotgun (WGS) entry which is preliminary data.</text>
</comment>
<evidence type="ECO:0000313" key="17">
    <source>
        <dbReference type="EMBL" id="GMI25705.1"/>
    </source>
</evidence>
<evidence type="ECO:0000256" key="6">
    <source>
        <dbReference type="ARBA" id="ARBA00022840"/>
    </source>
</evidence>
<dbReference type="InterPro" id="IPR014014">
    <property type="entry name" value="RNA_helicase_DEAD_Q_motif"/>
</dbReference>
<dbReference type="GO" id="GO:0016787">
    <property type="term" value="F:hydrolase activity"/>
    <property type="evidence" value="ECO:0007669"/>
    <property type="project" value="UniProtKB-KW"/>
</dbReference>
<evidence type="ECO:0000256" key="9">
    <source>
        <dbReference type="ARBA" id="ARBA00024352"/>
    </source>
</evidence>
<dbReference type="Proteomes" id="UP001165065">
    <property type="component" value="Unassembled WGS sequence"/>
</dbReference>
<keyword evidence="3 12" id="KW-0547">Nucleotide-binding</keyword>
<evidence type="ECO:0000313" key="18">
    <source>
        <dbReference type="Proteomes" id="UP001165065"/>
    </source>
</evidence>
<dbReference type="EMBL" id="BRYA01000615">
    <property type="protein sequence ID" value="GMI25705.1"/>
    <property type="molecule type" value="Genomic_DNA"/>
</dbReference>
<organism evidence="17 18">
    <name type="scientific">Triparma columacea</name>
    <dbReference type="NCBI Taxonomy" id="722753"/>
    <lineage>
        <taxon>Eukaryota</taxon>
        <taxon>Sar</taxon>
        <taxon>Stramenopiles</taxon>
        <taxon>Ochrophyta</taxon>
        <taxon>Bolidophyceae</taxon>
        <taxon>Parmales</taxon>
        <taxon>Triparmaceae</taxon>
        <taxon>Triparma</taxon>
    </lineage>
</organism>
<accession>A0A9W7L3W3</accession>
<gene>
    <name evidence="17" type="ORF">TrCOL_g9214</name>
</gene>
<keyword evidence="8" id="KW-0648">Protein biosynthesis</keyword>
<protein>
    <recommendedName>
        <fullName evidence="1">RNA helicase</fullName>
        <ecNumber evidence="1">3.6.4.13</ecNumber>
    </recommendedName>
</protein>
<dbReference type="InterPro" id="IPR014001">
    <property type="entry name" value="Helicase_ATP-bd"/>
</dbReference>
<dbReference type="Gene3D" id="3.40.50.300">
    <property type="entry name" value="P-loop containing nucleotide triphosphate hydrolases"/>
    <property type="match status" value="2"/>
</dbReference>
<dbReference type="InterPro" id="IPR044728">
    <property type="entry name" value="EIF4A_DEADc"/>
</dbReference>
<dbReference type="FunFam" id="3.40.50.300:FF:000031">
    <property type="entry name" value="Eukaryotic initiation factor 4A-III"/>
    <property type="match status" value="1"/>
</dbReference>
<dbReference type="PROSITE" id="PS51192">
    <property type="entry name" value="HELICASE_ATP_BIND_1"/>
    <property type="match status" value="1"/>
</dbReference>
<dbReference type="PANTHER" id="PTHR47958">
    <property type="entry name" value="ATP-DEPENDENT RNA HELICASE DBP3"/>
    <property type="match status" value="1"/>
</dbReference>
<dbReference type="InterPro" id="IPR001650">
    <property type="entry name" value="Helicase_C-like"/>
</dbReference>
<evidence type="ECO:0000256" key="3">
    <source>
        <dbReference type="ARBA" id="ARBA00022741"/>
    </source>
</evidence>
<evidence type="ECO:0000256" key="11">
    <source>
        <dbReference type="PROSITE-ProRule" id="PRU00552"/>
    </source>
</evidence>
<keyword evidence="4 12" id="KW-0378">Hydrolase</keyword>
<keyword evidence="7" id="KW-0694">RNA-binding</keyword>
<dbReference type="SMART" id="SM00490">
    <property type="entry name" value="HELICc"/>
    <property type="match status" value="1"/>
</dbReference>
<keyword evidence="5 12" id="KW-0347">Helicase</keyword>
<dbReference type="SUPFAM" id="SSF52540">
    <property type="entry name" value="P-loop containing nucleoside triphosphate hydrolases"/>
    <property type="match status" value="1"/>
</dbReference>
<dbReference type="PROSITE" id="PS00039">
    <property type="entry name" value="DEAD_ATP_HELICASE"/>
    <property type="match status" value="1"/>
</dbReference>
<dbReference type="AlphaFoldDB" id="A0A9W7L3W3"/>
<keyword evidence="2" id="KW-0396">Initiation factor</keyword>
<dbReference type="GO" id="GO:0003723">
    <property type="term" value="F:RNA binding"/>
    <property type="evidence" value="ECO:0007669"/>
    <property type="project" value="UniProtKB-KW"/>
</dbReference>
<feature type="domain" description="DEAD-box RNA helicase Q" evidence="16">
    <location>
        <begin position="45"/>
        <end position="73"/>
    </location>
</feature>
<feature type="domain" description="Helicase C-terminal" evidence="15">
    <location>
        <begin position="257"/>
        <end position="418"/>
    </location>
</feature>
<proteinExistence type="inferred from homology"/>
<evidence type="ECO:0000256" key="5">
    <source>
        <dbReference type="ARBA" id="ARBA00022806"/>
    </source>
</evidence>
<feature type="region of interest" description="Disordered" evidence="13">
    <location>
        <begin position="1"/>
        <end position="32"/>
    </location>
</feature>
<dbReference type="InterPro" id="IPR011545">
    <property type="entry name" value="DEAD/DEAH_box_helicase_dom"/>
</dbReference>
<evidence type="ECO:0000256" key="7">
    <source>
        <dbReference type="ARBA" id="ARBA00022884"/>
    </source>
</evidence>
<evidence type="ECO:0000256" key="8">
    <source>
        <dbReference type="ARBA" id="ARBA00022917"/>
    </source>
</evidence>
<evidence type="ECO:0000256" key="10">
    <source>
        <dbReference type="ARBA" id="ARBA00047984"/>
    </source>
</evidence>
<evidence type="ECO:0000256" key="2">
    <source>
        <dbReference type="ARBA" id="ARBA00022540"/>
    </source>
</evidence>
<evidence type="ECO:0000256" key="13">
    <source>
        <dbReference type="SAM" id="MobiDB-lite"/>
    </source>
</evidence>
<evidence type="ECO:0000256" key="4">
    <source>
        <dbReference type="ARBA" id="ARBA00022801"/>
    </source>
</evidence>
<evidence type="ECO:0000259" key="16">
    <source>
        <dbReference type="PROSITE" id="PS51195"/>
    </source>
</evidence>